<accession>A0A8T2UCN9</accession>
<gene>
    <name evidence="2" type="ORF">KP509_09G089600</name>
</gene>
<evidence type="ECO:0000256" key="1">
    <source>
        <dbReference type="SAM" id="SignalP"/>
    </source>
</evidence>
<evidence type="ECO:0000313" key="3">
    <source>
        <dbReference type="Proteomes" id="UP000825935"/>
    </source>
</evidence>
<protein>
    <recommendedName>
        <fullName evidence="4">Secreted protein</fullName>
    </recommendedName>
</protein>
<name>A0A8T2UCN9_CERRI</name>
<keyword evidence="1" id="KW-0732">Signal</keyword>
<sequence length="76" mass="8609">MMWICVRIMVCALTWGSVDEVSEKVGEWKYTAYKCESISLMINWSCVFGRELIIGLSVGTKPACRGRLCKQKGRVC</sequence>
<reference evidence="2" key="1">
    <citation type="submission" date="2021-08" db="EMBL/GenBank/DDBJ databases">
        <title>WGS assembly of Ceratopteris richardii.</title>
        <authorList>
            <person name="Marchant D.B."/>
            <person name="Chen G."/>
            <person name="Jenkins J."/>
            <person name="Shu S."/>
            <person name="Leebens-Mack J."/>
            <person name="Grimwood J."/>
            <person name="Schmutz J."/>
            <person name="Soltis P."/>
            <person name="Soltis D."/>
            <person name="Chen Z.-H."/>
        </authorList>
    </citation>
    <scope>NUCLEOTIDE SEQUENCE</scope>
    <source>
        <strain evidence="2">Whitten #5841</strain>
        <tissue evidence="2">Leaf</tissue>
    </source>
</reference>
<dbReference type="Proteomes" id="UP000825935">
    <property type="component" value="Chromosome 9"/>
</dbReference>
<feature type="signal peptide" evidence="1">
    <location>
        <begin position="1"/>
        <end position="16"/>
    </location>
</feature>
<comment type="caution">
    <text evidence="2">The sequence shown here is derived from an EMBL/GenBank/DDBJ whole genome shotgun (WGS) entry which is preliminary data.</text>
</comment>
<feature type="chain" id="PRO_5035824037" description="Secreted protein" evidence="1">
    <location>
        <begin position="17"/>
        <end position="76"/>
    </location>
</feature>
<evidence type="ECO:0008006" key="4">
    <source>
        <dbReference type="Google" id="ProtNLM"/>
    </source>
</evidence>
<keyword evidence="3" id="KW-1185">Reference proteome</keyword>
<evidence type="ECO:0000313" key="2">
    <source>
        <dbReference type="EMBL" id="KAH7430239.1"/>
    </source>
</evidence>
<dbReference type="EMBL" id="CM035414">
    <property type="protein sequence ID" value="KAH7430239.1"/>
    <property type="molecule type" value="Genomic_DNA"/>
</dbReference>
<dbReference type="AlphaFoldDB" id="A0A8T2UCN9"/>
<proteinExistence type="predicted"/>
<organism evidence="2 3">
    <name type="scientific">Ceratopteris richardii</name>
    <name type="common">Triangle waterfern</name>
    <dbReference type="NCBI Taxonomy" id="49495"/>
    <lineage>
        <taxon>Eukaryota</taxon>
        <taxon>Viridiplantae</taxon>
        <taxon>Streptophyta</taxon>
        <taxon>Embryophyta</taxon>
        <taxon>Tracheophyta</taxon>
        <taxon>Polypodiopsida</taxon>
        <taxon>Polypodiidae</taxon>
        <taxon>Polypodiales</taxon>
        <taxon>Pteridineae</taxon>
        <taxon>Pteridaceae</taxon>
        <taxon>Parkerioideae</taxon>
        <taxon>Ceratopteris</taxon>
    </lineage>
</organism>